<dbReference type="PANTHER" id="PTHR35004">
    <property type="entry name" value="TRANSPOSASE RV3428C-RELATED"/>
    <property type="match status" value="1"/>
</dbReference>
<dbReference type="Proteomes" id="UP001500449">
    <property type="component" value="Unassembled WGS sequence"/>
</dbReference>
<evidence type="ECO:0000313" key="3">
    <source>
        <dbReference type="EMBL" id="GAA1836826.1"/>
    </source>
</evidence>
<dbReference type="SUPFAM" id="SSF53098">
    <property type="entry name" value="Ribonuclease H-like"/>
    <property type="match status" value="1"/>
</dbReference>
<accession>A0ABN2MTD9</accession>
<feature type="region of interest" description="Disordered" evidence="1">
    <location>
        <begin position="51"/>
        <end position="71"/>
    </location>
</feature>
<dbReference type="NCBIfam" id="NF033577">
    <property type="entry name" value="transpos_IS481"/>
    <property type="match status" value="1"/>
</dbReference>
<dbReference type="Pfam" id="PF13683">
    <property type="entry name" value="rve_3"/>
    <property type="match status" value="1"/>
</dbReference>
<feature type="domain" description="Integrase catalytic" evidence="2">
    <location>
        <begin position="150"/>
        <end position="342"/>
    </location>
</feature>
<dbReference type="InterPro" id="IPR001584">
    <property type="entry name" value="Integrase_cat-core"/>
</dbReference>
<dbReference type="InterPro" id="IPR009057">
    <property type="entry name" value="Homeodomain-like_sf"/>
</dbReference>
<dbReference type="InterPro" id="IPR047656">
    <property type="entry name" value="IS481-like_transpos"/>
</dbReference>
<dbReference type="Pfam" id="PF13565">
    <property type="entry name" value="HTH_32"/>
    <property type="match status" value="1"/>
</dbReference>
<dbReference type="InterPro" id="IPR012337">
    <property type="entry name" value="RNaseH-like_sf"/>
</dbReference>
<protein>
    <submittedName>
        <fullName evidence="3">IS481 family transposase</fullName>
    </submittedName>
</protein>
<sequence length="346" mass="39497">MSHRNAPLTVEGKRRLCLRVDRGRPKAHVAAEAGISRQCLHKWHTRWKANGEAGLHERSSRPHRSPRRTPAEIEARIERIRRDRKIGPALIAHELRREDGTHISAAGVHKVLVRLGISRLRDLDPPTGEQLRQGDPATTMHGPNRWRRYERARPGELVHIDVKKLGHIRDGGGWRAHGRDSAQSRAARSGPRVGYDYVHVAVDDHSRLAYVEVINKTDGGEDQHACTGFLRRAHSWFAGHGVRMERIMTDNAWSYRRSRMFAATCTELRIAQRFTKPRCPWTNGKAERFNRTLAQEWAYATVFDSSAERVASLPTWLHGYNFHRPHTALGGHPPAHRVNNLCQRDS</sequence>
<dbReference type="PROSITE" id="PS50994">
    <property type="entry name" value="INTEGRASE"/>
    <property type="match status" value="1"/>
</dbReference>
<dbReference type="Gene3D" id="3.30.420.10">
    <property type="entry name" value="Ribonuclease H-like superfamily/Ribonuclease H"/>
    <property type="match status" value="1"/>
</dbReference>
<proteinExistence type="predicted"/>
<dbReference type="RefSeq" id="WP_344413705.1">
    <property type="nucleotide sequence ID" value="NZ_BAAAQK010000004.1"/>
</dbReference>
<organism evidence="3 4">
    <name type="scientific">Pseudonocardia ailaonensis</name>
    <dbReference type="NCBI Taxonomy" id="367279"/>
    <lineage>
        <taxon>Bacteria</taxon>
        <taxon>Bacillati</taxon>
        <taxon>Actinomycetota</taxon>
        <taxon>Actinomycetes</taxon>
        <taxon>Pseudonocardiales</taxon>
        <taxon>Pseudonocardiaceae</taxon>
        <taxon>Pseudonocardia</taxon>
    </lineage>
</organism>
<comment type="caution">
    <text evidence="3">The sequence shown here is derived from an EMBL/GenBank/DDBJ whole genome shotgun (WGS) entry which is preliminary data.</text>
</comment>
<reference evidence="3 4" key="1">
    <citation type="journal article" date="2019" name="Int. J. Syst. Evol. Microbiol.">
        <title>The Global Catalogue of Microorganisms (GCM) 10K type strain sequencing project: providing services to taxonomists for standard genome sequencing and annotation.</title>
        <authorList>
            <consortium name="The Broad Institute Genomics Platform"/>
            <consortium name="The Broad Institute Genome Sequencing Center for Infectious Disease"/>
            <person name="Wu L."/>
            <person name="Ma J."/>
        </authorList>
    </citation>
    <scope>NUCLEOTIDE SEQUENCE [LARGE SCALE GENOMIC DNA]</scope>
    <source>
        <strain evidence="3 4">JCM 16009</strain>
    </source>
</reference>
<name>A0ABN2MTD9_9PSEU</name>
<gene>
    <name evidence="3" type="ORF">GCM10009836_14220</name>
</gene>
<keyword evidence="4" id="KW-1185">Reference proteome</keyword>
<dbReference type="PANTHER" id="PTHR35004:SF7">
    <property type="entry name" value="INTEGRASE PROTEIN"/>
    <property type="match status" value="1"/>
</dbReference>
<evidence type="ECO:0000313" key="4">
    <source>
        <dbReference type="Proteomes" id="UP001500449"/>
    </source>
</evidence>
<dbReference type="InterPro" id="IPR036397">
    <property type="entry name" value="RNaseH_sf"/>
</dbReference>
<dbReference type="SUPFAM" id="SSF46689">
    <property type="entry name" value="Homeodomain-like"/>
    <property type="match status" value="1"/>
</dbReference>
<evidence type="ECO:0000259" key="2">
    <source>
        <dbReference type="PROSITE" id="PS50994"/>
    </source>
</evidence>
<dbReference type="EMBL" id="BAAAQK010000004">
    <property type="protein sequence ID" value="GAA1836826.1"/>
    <property type="molecule type" value="Genomic_DNA"/>
</dbReference>
<evidence type="ECO:0000256" key="1">
    <source>
        <dbReference type="SAM" id="MobiDB-lite"/>
    </source>
</evidence>
<feature type="region of interest" description="Disordered" evidence="1">
    <location>
        <begin position="124"/>
        <end position="143"/>
    </location>
</feature>